<reference evidence="1 2" key="1">
    <citation type="submission" date="2019-09" db="EMBL/GenBank/DDBJ databases">
        <title>Goodfellowia gen. nov., a new genus of the Pseudonocardineae related to Actinoalloteichus, containing Goodfellowia coeruleoviolacea gen. nov., comb. nov. gen. nov., comb. nov.</title>
        <authorList>
            <person name="Labeda D."/>
        </authorList>
    </citation>
    <scope>NUCLEOTIDE SEQUENCE [LARGE SCALE GENOMIC DNA]</scope>
    <source>
        <strain evidence="1 2">AN110305</strain>
    </source>
</reference>
<dbReference type="EMBL" id="VUOB01000068">
    <property type="protein sequence ID" value="KAA2253101.1"/>
    <property type="molecule type" value="Genomic_DNA"/>
</dbReference>
<evidence type="ECO:0000313" key="2">
    <source>
        <dbReference type="Proteomes" id="UP000323454"/>
    </source>
</evidence>
<comment type="caution">
    <text evidence="1">The sequence shown here is derived from an EMBL/GenBank/DDBJ whole genome shotgun (WGS) entry which is preliminary data.</text>
</comment>
<protein>
    <submittedName>
        <fullName evidence="1">LmbU</fullName>
    </submittedName>
</protein>
<proteinExistence type="predicted"/>
<evidence type="ECO:0000313" key="1">
    <source>
        <dbReference type="EMBL" id="KAA2253101.1"/>
    </source>
</evidence>
<dbReference type="InterPro" id="IPR049735">
    <property type="entry name" value="NovE/LmbU-like"/>
</dbReference>
<gene>
    <name evidence="1" type="ORF">F0L68_33650</name>
</gene>
<dbReference type="OrthoDB" id="3383999at2"/>
<dbReference type="AlphaFoldDB" id="A0A5B2WMV6"/>
<reference evidence="1 2" key="2">
    <citation type="submission" date="2019-09" db="EMBL/GenBank/DDBJ databases">
        <authorList>
            <person name="Jin C."/>
        </authorList>
    </citation>
    <scope>NUCLEOTIDE SEQUENCE [LARGE SCALE GENOMIC DNA]</scope>
    <source>
        <strain evidence="1 2">AN110305</strain>
    </source>
</reference>
<accession>A0A5B2WMV6</accession>
<organism evidence="1 2">
    <name type="scientific">Solihabitans fulvus</name>
    <dbReference type="NCBI Taxonomy" id="1892852"/>
    <lineage>
        <taxon>Bacteria</taxon>
        <taxon>Bacillati</taxon>
        <taxon>Actinomycetota</taxon>
        <taxon>Actinomycetes</taxon>
        <taxon>Pseudonocardiales</taxon>
        <taxon>Pseudonocardiaceae</taxon>
        <taxon>Solihabitans</taxon>
    </lineage>
</organism>
<sequence length="168" mass="19776">MTFDAWERAGHQISRVVNSSAWYLGDWLVFGQDKYANRYSRAVEEVGLDYQTLRNYAWIARRFEYSRRREGLSFQHHAEVASMASDEQDHWLDLAERHGWSRNRLRREVRESRAEERPEDRALLPRVSVAVVDVQRWRQAATEARVDFEEWVIAALNVAVDLPLSATL</sequence>
<keyword evidence="2" id="KW-1185">Reference proteome</keyword>
<name>A0A5B2WMV6_9PSEU</name>
<dbReference type="NCBIfam" id="NF038070">
    <property type="entry name" value="LmbU_fam_TF"/>
    <property type="match status" value="1"/>
</dbReference>
<dbReference type="Proteomes" id="UP000323454">
    <property type="component" value="Unassembled WGS sequence"/>
</dbReference>